<gene>
    <name evidence="1" type="ORF">ACFO3N_14340</name>
</gene>
<comment type="caution">
    <text evidence="1">The sequence shown here is derived from an EMBL/GenBank/DDBJ whole genome shotgun (WGS) entry which is preliminary data.</text>
</comment>
<evidence type="ECO:0000313" key="2">
    <source>
        <dbReference type="Proteomes" id="UP001596003"/>
    </source>
</evidence>
<proteinExistence type="predicted"/>
<keyword evidence="2" id="KW-1185">Reference proteome</keyword>
<evidence type="ECO:0008006" key="3">
    <source>
        <dbReference type="Google" id="ProtNLM"/>
    </source>
</evidence>
<sequence>MFENKLRGKILVIFSDPGGAKPCLSIFEDFNKLNLKIISDRKYSFYNDFKSTVEVLKNDIEISTLIDEFDPDVLFTGTSYTSDLERKAISYAKKNGVFTISFVDHWTSISNRFLNPDGLNFPDEIWVLDERAKHIAILEKIVKEKLFIVGNPYHIWLKKWKPKVERKDFFNSLKLDETKKMILFAPDPLSNVNGIEKFGFDEYIASKEIVKCVKETNDDFKQTYHFLIKMHPNQCVEELARIFEANDNFTILPLDVNTNECIYFSDIVMGFFSSFLMEADVMNKPIIRFLINELKNDPFLGLNVGVKTNGESLVNNIKKFK</sequence>
<reference evidence="2" key="1">
    <citation type="journal article" date="2019" name="Int. J. Syst. Evol. Microbiol.">
        <title>The Global Catalogue of Microorganisms (GCM) 10K type strain sequencing project: providing services to taxonomists for standard genome sequencing and annotation.</title>
        <authorList>
            <consortium name="The Broad Institute Genomics Platform"/>
            <consortium name="The Broad Institute Genome Sequencing Center for Infectious Disease"/>
            <person name="Wu L."/>
            <person name="Ma J."/>
        </authorList>
    </citation>
    <scope>NUCLEOTIDE SEQUENCE [LARGE SCALE GENOMIC DNA]</scope>
    <source>
        <strain evidence="2">NBRC 103627</strain>
    </source>
</reference>
<dbReference type="RefSeq" id="WP_379798767.1">
    <property type="nucleotide sequence ID" value="NZ_JBHSFY010000008.1"/>
</dbReference>
<dbReference type="EMBL" id="JBHSFY010000008">
    <property type="protein sequence ID" value="MFC4478251.1"/>
    <property type="molecule type" value="Genomic_DNA"/>
</dbReference>
<dbReference type="Proteomes" id="UP001596003">
    <property type="component" value="Unassembled WGS sequence"/>
</dbReference>
<dbReference type="SUPFAM" id="SSF53756">
    <property type="entry name" value="UDP-Glycosyltransferase/glycogen phosphorylase"/>
    <property type="match status" value="1"/>
</dbReference>
<accession>A0ABV8ZFU1</accession>
<evidence type="ECO:0000313" key="1">
    <source>
        <dbReference type="EMBL" id="MFC4478251.1"/>
    </source>
</evidence>
<dbReference type="Gene3D" id="3.40.50.12580">
    <property type="match status" value="1"/>
</dbReference>
<organism evidence="1 2">
    <name type="scientific">Flavobacterium chungangensis</name>
    <dbReference type="NCBI Taxonomy" id="2708132"/>
    <lineage>
        <taxon>Bacteria</taxon>
        <taxon>Pseudomonadati</taxon>
        <taxon>Bacteroidota</taxon>
        <taxon>Flavobacteriia</taxon>
        <taxon>Flavobacteriales</taxon>
        <taxon>Flavobacteriaceae</taxon>
        <taxon>Flavobacterium</taxon>
    </lineage>
</organism>
<name>A0ABV8ZFU1_9FLAO</name>
<protein>
    <recommendedName>
        <fullName evidence="3">CDP-glycerol--glycerophosphate glycerophosphotransferase</fullName>
    </recommendedName>
</protein>
<dbReference type="InterPro" id="IPR043148">
    <property type="entry name" value="TagF_C"/>
</dbReference>